<dbReference type="AlphaFoldDB" id="A0A6A6Z673"/>
<keyword evidence="1" id="KW-0175">Coiled coil</keyword>
<proteinExistence type="predicted"/>
<name>A0A6A6Z673_9PEZI</name>
<evidence type="ECO:0000313" key="4">
    <source>
        <dbReference type="RefSeq" id="XP_033582689.1"/>
    </source>
</evidence>
<dbReference type="GeneID" id="54464148"/>
<dbReference type="EMBL" id="MU003693">
    <property type="protein sequence ID" value="KAF2815725.1"/>
    <property type="molecule type" value="Genomic_DNA"/>
</dbReference>
<sequence length="237" mass="26358">MSVSSNTSTGAPVKTSTLFAALHRPTKALTAINLELRIFCADNELAQLNAACAEKNAEAAKMQAEVAKMTKKHGEAAKALKEAHAEVQAKHAEAEEARAEVERIGDKLEKSEKKLEGACAEAARLGQMCEEKERMCEAKHDVIVALSKRFNAELESVQEAVGRLGMACCEKDEEIEALKKQHEGDAEALEKKDQEREDLLYNMYRKWDLQAEALARAQEEVERLVKQRTAGYRAMRE</sequence>
<reference evidence="4" key="3">
    <citation type="submission" date="2025-04" db="UniProtKB">
        <authorList>
            <consortium name="RefSeq"/>
        </authorList>
    </citation>
    <scope>IDENTIFICATION</scope>
    <source>
        <strain evidence="4">CBS 304.34</strain>
    </source>
</reference>
<feature type="coiled-coil region" evidence="1">
    <location>
        <begin position="43"/>
        <end position="121"/>
    </location>
</feature>
<dbReference type="RefSeq" id="XP_033582689.1">
    <property type="nucleotide sequence ID" value="XM_033723255.1"/>
</dbReference>
<evidence type="ECO:0000313" key="2">
    <source>
        <dbReference type="EMBL" id="KAF2815725.1"/>
    </source>
</evidence>
<reference evidence="2 4" key="1">
    <citation type="journal article" date="2020" name="Stud. Mycol.">
        <title>101 Dothideomycetes genomes: a test case for predicting lifestyles and emergence of pathogens.</title>
        <authorList>
            <person name="Haridas S."/>
            <person name="Albert R."/>
            <person name="Binder M."/>
            <person name="Bloem J."/>
            <person name="Labutti K."/>
            <person name="Salamov A."/>
            <person name="Andreopoulos B."/>
            <person name="Baker S."/>
            <person name="Barry K."/>
            <person name="Bills G."/>
            <person name="Bluhm B."/>
            <person name="Cannon C."/>
            <person name="Castanera R."/>
            <person name="Culley D."/>
            <person name="Daum C."/>
            <person name="Ezra D."/>
            <person name="Gonzalez J."/>
            <person name="Henrissat B."/>
            <person name="Kuo A."/>
            <person name="Liang C."/>
            <person name="Lipzen A."/>
            <person name="Lutzoni F."/>
            <person name="Magnuson J."/>
            <person name="Mondo S."/>
            <person name="Nolan M."/>
            <person name="Ohm R."/>
            <person name="Pangilinan J."/>
            <person name="Park H.-J."/>
            <person name="Ramirez L."/>
            <person name="Alfaro M."/>
            <person name="Sun H."/>
            <person name="Tritt A."/>
            <person name="Yoshinaga Y."/>
            <person name="Zwiers L.-H."/>
            <person name="Turgeon B."/>
            <person name="Goodwin S."/>
            <person name="Spatafora J."/>
            <person name="Crous P."/>
            <person name="Grigoriev I."/>
        </authorList>
    </citation>
    <scope>NUCLEOTIDE SEQUENCE</scope>
    <source>
        <strain evidence="2 4">CBS 304.34</strain>
    </source>
</reference>
<organism evidence="2">
    <name type="scientific">Mytilinidion resinicola</name>
    <dbReference type="NCBI Taxonomy" id="574789"/>
    <lineage>
        <taxon>Eukaryota</taxon>
        <taxon>Fungi</taxon>
        <taxon>Dikarya</taxon>
        <taxon>Ascomycota</taxon>
        <taxon>Pezizomycotina</taxon>
        <taxon>Dothideomycetes</taxon>
        <taxon>Pleosporomycetidae</taxon>
        <taxon>Mytilinidiales</taxon>
        <taxon>Mytilinidiaceae</taxon>
        <taxon>Mytilinidion</taxon>
    </lineage>
</organism>
<reference evidence="4" key="2">
    <citation type="submission" date="2020-04" db="EMBL/GenBank/DDBJ databases">
        <authorList>
            <consortium name="NCBI Genome Project"/>
        </authorList>
    </citation>
    <scope>NUCLEOTIDE SEQUENCE</scope>
    <source>
        <strain evidence="4">CBS 304.34</strain>
    </source>
</reference>
<protein>
    <submittedName>
        <fullName evidence="2 4">Uncharacterized protein</fullName>
    </submittedName>
</protein>
<dbReference type="Proteomes" id="UP000504636">
    <property type="component" value="Unplaced"/>
</dbReference>
<gene>
    <name evidence="2 4" type="ORF">BDZ99DRAFT_493706</name>
</gene>
<evidence type="ECO:0000313" key="3">
    <source>
        <dbReference type="Proteomes" id="UP000504636"/>
    </source>
</evidence>
<accession>A0A6A6Z673</accession>
<keyword evidence="3" id="KW-1185">Reference proteome</keyword>
<evidence type="ECO:0000256" key="1">
    <source>
        <dbReference type="SAM" id="Coils"/>
    </source>
</evidence>